<feature type="signal peptide" evidence="5">
    <location>
        <begin position="1"/>
        <end position="18"/>
    </location>
</feature>
<dbReference type="AlphaFoldDB" id="A0A833VYB7"/>
<evidence type="ECO:0000313" key="6">
    <source>
        <dbReference type="EMBL" id="KAF4033799.1"/>
    </source>
</evidence>
<dbReference type="Proteomes" id="UP000704712">
    <property type="component" value="Unassembled WGS sequence"/>
</dbReference>
<protein>
    <recommendedName>
        <fullName evidence="5">RxLR effector protein</fullName>
    </recommendedName>
</protein>
<evidence type="ECO:0000256" key="2">
    <source>
        <dbReference type="ARBA" id="ARBA00010400"/>
    </source>
</evidence>
<comment type="function">
    <text evidence="5">Effector that suppresses plant defense responses during pathogen infection.</text>
</comment>
<comment type="caution">
    <text evidence="6">The sequence shown here is derived from an EMBL/GenBank/DDBJ whole genome shotgun (WGS) entry which is preliminary data.</text>
</comment>
<keyword evidence="3 5" id="KW-0964">Secreted</keyword>
<keyword evidence="9" id="KW-1185">Reference proteome</keyword>
<accession>A0A833VYB7</accession>
<proteinExistence type="inferred from homology"/>
<feature type="chain" id="PRO_5044948264" description="RxLR effector protein" evidence="5">
    <location>
        <begin position="19"/>
        <end position="119"/>
    </location>
</feature>
<evidence type="ECO:0000256" key="3">
    <source>
        <dbReference type="ARBA" id="ARBA00022525"/>
    </source>
</evidence>
<evidence type="ECO:0000256" key="5">
    <source>
        <dbReference type="RuleBase" id="RU367124"/>
    </source>
</evidence>
<name>A0A833VYB7_PHYIN</name>
<dbReference type="Pfam" id="PF16810">
    <property type="entry name" value="RXLR"/>
    <property type="match status" value="1"/>
</dbReference>
<keyword evidence="4 5" id="KW-0732">Signal</keyword>
<sequence>MRLSVILLLSESTALVASGSTLSIETDAKPRSLRSIKYAAYAEEERGLGFNASELKILKGLSNTQFHRMANDREYLKMIFTSWKQGMKSHEEAARYMRSEGVSDSAIRHFLAAYQQHKT</sequence>
<comment type="similarity">
    <text evidence="2 5">Belongs to the RxLR effector family.</text>
</comment>
<dbReference type="OMA" id="MANDREY"/>
<evidence type="ECO:0000313" key="8">
    <source>
        <dbReference type="EMBL" id="KAF4137633.1"/>
    </source>
</evidence>
<gene>
    <name evidence="6" type="ORF">GN244_ATG14262</name>
    <name evidence="7" type="ORF">GN958_ATG13137</name>
    <name evidence="8" type="ORF">GN958_ATG13145</name>
</gene>
<dbReference type="InterPro" id="IPR031825">
    <property type="entry name" value="RXLR"/>
</dbReference>
<evidence type="ECO:0000313" key="9">
    <source>
        <dbReference type="Proteomes" id="UP000602510"/>
    </source>
</evidence>
<dbReference type="Proteomes" id="UP000602510">
    <property type="component" value="Unassembled WGS sequence"/>
</dbReference>
<dbReference type="EMBL" id="WSZM01000407">
    <property type="protein sequence ID" value="KAF4033799.1"/>
    <property type="molecule type" value="Genomic_DNA"/>
</dbReference>
<comment type="subcellular location">
    <subcellularLocation>
        <location evidence="1 5">Secreted</location>
    </subcellularLocation>
</comment>
<organism evidence="6 9">
    <name type="scientific">Phytophthora infestans</name>
    <name type="common">Potato late blight agent</name>
    <name type="synonym">Botrytis infestans</name>
    <dbReference type="NCBI Taxonomy" id="4787"/>
    <lineage>
        <taxon>Eukaryota</taxon>
        <taxon>Sar</taxon>
        <taxon>Stramenopiles</taxon>
        <taxon>Oomycota</taxon>
        <taxon>Peronosporomycetes</taxon>
        <taxon>Peronosporales</taxon>
        <taxon>Peronosporaceae</taxon>
        <taxon>Phytophthora</taxon>
    </lineage>
</organism>
<evidence type="ECO:0000313" key="7">
    <source>
        <dbReference type="EMBL" id="KAF4137625.1"/>
    </source>
</evidence>
<dbReference type="EMBL" id="JAACNO010001773">
    <property type="protein sequence ID" value="KAF4137625.1"/>
    <property type="molecule type" value="Genomic_DNA"/>
</dbReference>
<evidence type="ECO:0000256" key="4">
    <source>
        <dbReference type="ARBA" id="ARBA00022729"/>
    </source>
</evidence>
<comment type="domain">
    <text evidence="5">The RxLR-dEER motif acts to carry the protein into the host cell cytoplasm through binding to cell surface phosphatidylinositol-3-phosphate.</text>
</comment>
<reference evidence="6" key="1">
    <citation type="submission" date="2020-04" db="EMBL/GenBank/DDBJ databases">
        <title>Hybrid Assembly of Korean Phytophthora infestans isolates.</title>
        <authorList>
            <person name="Prokchorchik M."/>
            <person name="Lee Y."/>
            <person name="Seo J."/>
            <person name="Cho J.-H."/>
            <person name="Park Y.-E."/>
            <person name="Jang D.-C."/>
            <person name="Im J.-S."/>
            <person name="Choi J.-G."/>
            <person name="Park H.-J."/>
            <person name="Lee G.-B."/>
            <person name="Lee Y.-G."/>
            <person name="Hong S.-Y."/>
            <person name="Cho K."/>
            <person name="Sohn K.H."/>
        </authorList>
    </citation>
    <scope>NUCLEOTIDE SEQUENCE</scope>
    <source>
        <strain evidence="6">KR_1_A1</strain>
        <strain evidence="7">KR_2_A2</strain>
    </source>
</reference>
<dbReference type="EMBL" id="JAACNO010001773">
    <property type="protein sequence ID" value="KAF4137633.1"/>
    <property type="molecule type" value="Genomic_DNA"/>
</dbReference>
<evidence type="ECO:0000256" key="1">
    <source>
        <dbReference type="ARBA" id="ARBA00004613"/>
    </source>
</evidence>
<dbReference type="SMR" id="A0A833VYB7"/>